<accession>A0A382S272</accession>
<dbReference type="Gene3D" id="3.90.1150.10">
    <property type="entry name" value="Aspartate Aminotransferase, domain 1"/>
    <property type="match status" value="1"/>
</dbReference>
<name>A0A382S272_9ZZZZ</name>
<feature type="non-terminal residue" evidence="1">
    <location>
        <position position="1"/>
    </location>
</feature>
<dbReference type="InterPro" id="IPR015422">
    <property type="entry name" value="PyrdxlP-dep_Trfase_small"/>
</dbReference>
<organism evidence="1">
    <name type="scientific">marine metagenome</name>
    <dbReference type="NCBI Taxonomy" id="408172"/>
    <lineage>
        <taxon>unclassified sequences</taxon>
        <taxon>metagenomes</taxon>
        <taxon>ecological metagenomes</taxon>
    </lineage>
</organism>
<evidence type="ECO:0000313" key="1">
    <source>
        <dbReference type="EMBL" id="SVD03963.1"/>
    </source>
</evidence>
<gene>
    <name evidence="1" type="ORF">METZ01_LOCUS356817</name>
</gene>
<reference evidence="1" key="1">
    <citation type="submission" date="2018-05" db="EMBL/GenBank/DDBJ databases">
        <authorList>
            <person name="Lanie J.A."/>
            <person name="Ng W.-L."/>
            <person name="Kazmierczak K.M."/>
            <person name="Andrzejewski T.M."/>
            <person name="Davidsen T.M."/>
            <person name="Wayne K.J."/>
            <person name="Tettelin H."/>
            <person name="Glass J.I."/>
            <person name="Rusch D."/>
            <person name="Podicherti R."/>
            <person name="Tsui H.-C.T."/>
            <person name="Winkler M.E."/>
        </authorList>
    </citation>
    <scope>NUCLEOTIDE SEQUENCE</scope>
</reference>
<proteinExistence type="predicted"/>
<protein>
    <submittedName>
        <fullName evidence="1">Uncharacterized protein</fullName>
    </submittedName>
</protein>
<dbReference type="AlphaFoldDB" id="A0A382S272"/>
<dbReference type="EMBL" id="UINC01125849">
    <property type="protein sequence ID" value="SVD03963.1"/>
    <property type="molecule type" value="Genomic_DNA"/>
</dbReference>
<sequence>IYTYKGYSPLYLEPLFIINPDEYPWLNDRGYQALELPNTEQFANHEAVWLKQTYLLGNHDDTKDVIRTFEKVTSAMLKEPKKFLELKFN</sequence>